<dbReference type="Proteomes" id="UP000050343">
    <property type="component" value="Unassembled WGS sequence"/>
</dbReference>
<proteinExistence type="predicted"/>
<reference evidence="1 2" key="2">
    <citation type="journal article" date="2017" name="Plant Pathol.">
        <title>Pathogenicity and virulence gene content of Xanthomonas strains infecting Araceae, formerly known as Xanthomonas axonopodis pv. dieffenbachiae.</title>
        <authorList>
            <person name="Constantin E.C."/>
            <person name="Haegeman A."/>
            <person name="Van Vaerenbergh J."/>
            <person name="Baeyen S."/>
            <person name="Van Malderghem C."/>
            <person name="Maes M."/>
            <person name="Cottyn B."/>
        </authorList>
    </citation>
    <scope>NUCLEOTIDE SEQUENCE [LARGE SCALE GENOMIC DNA]</scope>
    <source>
        <strain evidence="2">LMG9055</strain>
    </source>
</reference>
<accession>A0A1V9GTB8</accession>
<protein>
    <submittedName>
        <fullName evidence="1">Uncharacterized protein</fullName>
    </submittedName>
</protein>
<organism evidence="1 2">
    <name type="scientific">Xanthomonas phaseoli pv. syngonii LMG 9055</name>
    <dbReference type="NCBI Taxonomy" id="1437878"/>
    <lineage>
        <taxon>Bacteria</taxon>
        <taxon>Pseudomonadati</taxon>
        <taxon>Pseudomonadota</taxon>
        <taxon>Gammaproteobacteria</taxon>
        <taxon>Lysobacterales</taxon>
        <taxon>Lysobacteraceae</taxon>
        <taxon>Xanthomonas</taxon>
    </lineage>
</organism>
<evidence type="ECO:0000313" key="1">
    <source>
        <dbReference type="EMBL" id="OQP73777.1"/>
    </source>
</evidence>
<evidence type="ECO:0000313" key="2">
    <source>
        <dbReference type="Proteomes" id="UP000050343"/>
    </source>
</evidence>
<gene>
    <name evidence="1" type="ORF">IA54_012940</name>
</gene>
<comment type="caution">
    <text evidence="1">The sequence shown here is derived from an EMBL/GenBank/DDBJ whole genome shotgun (WGS) entry which is preliminary data.</text>
</comment>
<name>A0A1V9GTB8_9XANT</name>
<dbReference type="EMBL" id="JPUO02000218">
    <property type="protein sequence ID" value="OQP73777.1"/>
    <property type="molecule type" value="Genomic_DNA"/>
</dbReference>
<reference evidence="1 2" key="1">
    <citation type="journal article" date="2016" name="Plant Pathol.">
        <title>Genetic characterization of strains named as Xanthomonas axonopodis pv. dieffenbachiae leads to a taxonomic revision of the X. axonopodis species complex.</title>
        <authorList>
            <person name="Constantin E.C."/>
            <person name="Cleenwerck I."/>
            <person name="Maes M."/>
            <person name="Baeyen S."/>
            <person name="Van Malderghem C."/>
            <person name="De Vos P."/>
            <person name="Cottyn B."/>
        </authorList>
    </citation>
    <scope>NUCLEOTIDE SEQUENCE [LARGE SCALE GENOMIC DNA]</scope>
    <source>
        <strain evidence="2">LMG9055</strain>
    </source>
</reference>
<dbReference type="AlphaFoldDB" id="A0A1V9GTB8"/>
<sequence>MTTLESIAQAQHRVDALHLDAPGSALPSIDPDYRFAGDLIKPLGSTQDKPVGQA</sequence>